<proteinExistence type="predicted"/>
<dbReference type="InterPro" id="IPR032691">
    <property type="entry name" value="Mon2/Sec7/BIG1-like_HUS"/>
</dbReference>
<reference evidence="4 5" key="1">
    <citation type="journal article" date="2015" name="Sci. Rep.">
        <title>Chromosome-level genome map provides insights into diverse defense mechanisms in the medicinal fungus Ganoderma sinense.</title>
        <authorList>
            <person name="Zhu Y."/>
            <person name="Xu J."/>
            <person name="Sun C."/>
            <person name="Zhou S."/>
            <person name="Xu H."/>
            <person name="Nelson D.R."/>
            <person name="Qian J."/>
            <person name="Song J."/>
            <person name="Luo H."/>
            <person name="Xiang L."/>
            <person name="Li Y."/>
            <person name="Xu Z."/>
            <person name="Ji A."/>
            <person name="Wang L."/>
            <person name="Lu S."/>
            <person name="Hayward A."/>
            <person name="Sun W."/>
            <person name="Li X."/>
            <person name="Schwartz D.C."/>
            <person name="Wang Y."/>
            <person name="Chen S."/>
        </authorList>
    </citation>
    <scope>NUCLEOTIDE SEQUENCE [LARGE SCALE GENOMIC DNA]</scope>
    <source>
        <strain evidence="4 5">ZZ0214-1</strain>
    </source>
</reference>
<feature type="region of interest" description="Disordered" evidence="1">
    <location>
        <begin position="446"/>
        <end position="473"/>
    </location>
</feature>
<dbReference type="FunFam" id="1.10.1000.11:FF:000002">
    <property type="entry name" value="Cytohesin 1"/>
    <property type="match status" value="1"/>
</dbReference>
<dbReference type="SUPFAM" id="SSF48371">
    <property type="entry name" value="ARM repeat"/>
    <property type="match status" value="1"/>
</dbReference>
<evidence type="ECO:0000313" key="4">
    <source>
        <dbReference type="EMBL" id="PIL23851.1"/>
    </source>
</evidence>
<dbReference type="EMBL" id="AYKW01000067">
    <property type="protein sequence ID" value="PIL23851.1"/>
    <property type="molecule type" value="Genomic_DNA"/>
</dbReference>
<dbReference type="Proteomes" id="UP000230002">
    <property type="component" value="Unassembled WGS sequence"/>
</dbReference>
<dbReference type="GO" id="GO:0032012">
    <property type="term" value="P:regulation of ARF protein signal transduction"/>
    <property type="evidence" value="ECO:0007669"/>
    <property type="project" value="InterPro"/>
</dbReference>
<dbReference type="InterPro" id="IPR023394">
    <property type="entry name" value="Sec7_C_sf"/>
</dbReference>
<feature type="domain" description="SEC7" evidence="3">
    <location>
        <begin position="581"/>
        <end position="777"/>
    </location>
</feature>
<keyword evidence="5" id="KW-1185">Reference proteome</keyword>
<dbReference type="InterPro" id="IPR035999">
    <property type="entry name" value="Sec7_dom_sf"/>
</dbReference>
<evidence type="ECO:0000256" key="2">
    <source>
        <dbReference type="SAM" id="Phobius"/>
    </source>
</evidence>
<dbReference type="Pfam" id="PF01369">
    <property type="entry name" value="Sec7"/>
    <property type="match status" value="1"/>
</dbReference>
<dbReference type="Gene3D" id="1.10.220.20">
    <property type="match status" value="1"/>
</dbReference>
<feature type="region of interest" description="Disordered" evidence="1">
    <location>
        <begin position="244"/>
        <end position="316"/>
    </location>
</feature>
<dbReference type="PROSITE" id="PS50190">
    <property type="entry name" value="SEC7"/>
    <property type="match status" value="1"/>
</dbReference>
<keyword evidence="2" id="KW-0812">Transmembrane</keyword>
<dbReference type="Pfam" id="PF23325">
    <property type="entry name" value="TPR_28"/>
    <property type="match status" value="1"/>
</dbReference>
<dbReference type="CDD" id="cd00171">
    <property type="entry name" value="Sec7"/>
    <property type="match status" value="1"/>
</dbReference>
<protein>
    <recommendedName>
        <fullName evidence="3">SEC7 domain-containing protein</fullName>
    </recommendedName>
</protein>
<dbReference type="STRING" id="1077348.A0A2G8RQT4"/>
<dbReference type="OrthoDB" id="10258608at2759"/>
<keyword evidence="2" id="KW-1133">Transmembrane helix</keyword>
<dbReference type="PANTHER" id="PTHR10663">
    <property type="entry name" value="GUANYL-NUCLEOTIDE EXCHANGE FACTOR"/>
    <property type="match status" value="1"/>
</dbReference>
<evidence type="ECO:0000313" key="5">
    <source>
        <dbReference type="Proteomes" id="UP000230002"/>
    </source>
</evidence>
<gene>
    <name evidence="4" type="ORF">GSI_13602</name>
</gene>
<feature type="compositionally biased region" description="Polar residues" evidence="1">
    <location>
        <begin position="262"/>
        <end position="274"/>
    </location>
</feature>
<dbReference type="PANTHER" id="PTHR10663:SF388">
    <property type="entry name" value="GOLGI-SPECIFIC BREFELDIN A-RESISTANCE GUANINE NUCLEOTIDE EXCHANGE FACTOR 1"/>
    <property type="match status" value="1"/>
</dbReference>
<keyword evidence="2" id="KW-0472">Membrane</keyword>
<comment type="caution">
    <text evidence="4">The sequence shown here is derived from an EMBL/GenBank/DDBJ whole genome shotgun (WGS) entry which is preliminary data.</text>
</comment>
<feature type="transmembrane region" description="Helical" evidence="2">
    <location>
        <begin position="1536"/>
        <end position="1557"/>
    </location>
</feature>
<dbReference type="InterPro" id="IPR056604">
    <property type="entry name" value="GBF1-like_TPR"/>
</dbReference>
<dbReference type="GO" id="GO:0005085">
    <property type="term" value="F:guanyl-nucleotide exchange factor activity"/>
    <property type="evidence" value="ECO:0007669"/>
    <property type="project" value="InterPro"/>
</dbReference>
<dbReference type="SUPFAM" id="SSF48425">
    <property type="entry name" value="Sec7 domain"/>
    <property type="match status" value="1"/>
</dbReference>
<dbReference type="SMART" id="SM00222">
    <property type="entry name" value="Sec7"/>
    <property type="match status" value="1"/>
</dbReference>
<dbReference type="InterPro" id="IPR000904">
    <property type="entry name" value="Sec7_dom"/>
</dbReference>
<evidence type="ECO:0000256" key="1">
    <source>
        <dbReference type="SAM" id="MobiDB-lite"/>
    </source>
</evidence>
<accession>A0A2G8RQT4</accession>
<organism evidence="4 5">
    <name type="scientific">Ganoderma sinense ZZ0214-1</name>
    <dbReference type="NCBI Taxonomy" id="1077348"/>
    <lineage>
        <taxon>Eukaryota</taxon>
        <taxon>Fungi</taxon>
        <taxon>Dikarya</taxon>
        <taxon>Basidiomycota</taxon>
        <taxon>Agaricomycotina</taxon>
        <taxon>Agaricomycetes</taxon>
        <taxon>Polyporales</taxon>
        <taxon>Polyporaceae</taxon>
        <taxon>Ganoderma</taxon>
    </lineage>
</organism>
<sequence>MYSTDIACSSATLSLSPKHVLLSEILSVTSMMRRNSRWALSTPSYPSRDPALASSLGLRVSKIAPNTFASGRGNTEQELMAGFQDLKRLVKNIEDVRSLPLSTLLSPFLAIIRSSLSTGPITSTALTALHNFFLCDLFSPTSVSLQAALAELSSSLSSCKFEASDSSGDEVVLLKIMTVISDAMCGSIGRTLGDIEICEMLETVLTTSCQMRLSEILRRSAEGTLHQLVRTVFARLHELDPAAEEQKVADVDESESGEMKLSVSTTGPVVQSQEPSPPGEPDGSTPEENEVRAPEESAPPPEQLEERQPETPSVPRLPYGLPSILELLRVLINILDPNDQAHTDSTRLTALRTLNVALEATGARICAYPSLSALILDHGCKFLFQLARSDHPVVLQSSLRAITTMFETMRPKLKLQHELFLAFTIDRLTPPPPPKNLALNQRALANSRGNSPAPNAPLLVPPEDDPEKAPSTPRLIVAPARGDTRELLLETLCQISRHPSFMVDLYANYDCDMNCENMFERLIEFCAKGVYPVQGLGGPDYQQQNAQYLCLDLILAFVGNMTSRAEGANDKWPQDFPLPDQLQDTKSKKKLILTGTAKFNTKPKTGLAFLEENKLIYTNPSEPKPLSLAKFLKSSARVDKRLLGDFLSKPDNIELLKAFLGLMDFKGKTVAEAMREMLETFRLPGEAQQISRITENFAEIYFAAEPVLTSQQDEVKSQDAVYVLAFSIIMLNTDQHNPQIRKRMTLEDYKRNLKGVNEGADFSAEFLSNIYESIRKREIVMPEEHTGQLGFEYAWKELLARTRQAGNFFTCNTALFDGDMFKAVWKSVISAIAYAFITFEDDYIIERAIAGFRQCATLAHHFDMPDVFDYIVVSLSQATSLLSESQPSQVPNYPVVDIDGQSVTISSLSIKFGTNFKGQLAAVVLFNIVNGNANALREGWTQIFEMFQTLFLHTLLPHRMLQMEDFLGGTSIIPLRRSQPARTAPRTDGLLSALSSYLMTPYSSSTDALVPDATDADVENTLCTIDCISTCRLDELYSQIMQLEPGTLVAAIRALEALAHERTVAKLKLESDEVAAAAAAQGGQFALPYDPASVFLLETMVSIARQTPQYIEEVWPVVFEHLSALLSTPTQYSILLIERAVVALLRLCLILAEQHTLRDQIYLSFDLLARLPPSVATAVAEQVVAGLTLILQQHREILHSQTEWNVVFALLRSTISHPEASRQSFDILAGLAGEGSQDLITPDNLTGLINALDEFVTAAGVAVDAQQQGRRTQSLTASNSPIVERGRKAVEMIADLKKCWARFAETAGLQKNLIWRQFSLPLLSSLGRQSSNTSREIRHAAMVHLQRILLGPHFPLDEGNHNQIEEVFNRVIFPLLDELLKQQVFMRDPMGMPETRLRASALLCKVFMQFEAREGQTADIRVLWIQVLDLLDRLMHVDRRDQLYEAVPESLKNVLLVMNATGLLVPPSSPEDDRAERQIALWAATHERIERFLPGFLDEIVPAPPQSLRESALRRSPLLPPVPDDVNVWHMASHELPALALNVAVVASAIFIFYLPLLSSATSKFLIHMSDLTGSTM</sequence>
<dbReference type="InterPro" id="IPR016024">
    <property type="entry name" value="ARM-type_fold"/>
</dbReference>
<dbReference type="GO" id="GO:0005794">
    <property type="term" value="C:Golgi apparatus"/>
    <property type="evidence" value="ECO:0007669"/>
    <property type="project" value="UniProtKB-ARBA"/>
</dbReference>
<dbReference type="Pfam" id="PF12783">
    <property type="entry name" value="Sec7-like_HUS"/>
    <property type="match status" value="2"/>
</dbReference>
<dbReference type="GO" id="GO:0016192">
    <property type="term" value="P:vesicle-mediated transport"/>
    <property type="evidence" value="ECO:0007669"/>
    <property type="project" value="UniProtKB-ARBA"/>
</dbReference>
<evidence type="ECO:0000259" key="3">
    <source>
        <dbReference type="PROSITE" id="PS50190"/>
    </source>
</evidence>
<name>A0A2G8RQT4_9APHY</name>
<dbReference type="Gene3D" id="1.10.1000.11">
    <property type="entry name" value="Arf Nucleotide-binding Site Opener,domain 2"/>
    <property type="match status" value="1"/>
</dbReference>